<keyword evidence="3" id="KW-1185">Reference proteome</keyword>
<organism evidence="2 3">
    <name type="scientific">Alkalilimnicola ehrlichii</name>
    <dbReference type="NCBI Taxonomy" id="351052"/>
    <lineage>
        <taxon>Bacteria</taxon>
        <taxon>Pseudomonadati</taxon>
        <taxon>Pseudomonadota</taxon>
        <taxon>Gammaproteobacteria</taxon>
        <taxon>Chromatiales</taxon>
        <taxon>Ectothiorhodospiraceae</taxon>
        <taxon>Alkalilimnicola</taxon>
    </lineage>
</organism>
<comment type="caution">
    <text evidence="2">The sequence shown here is derived from an EMBL/GenBank/DDBJ whole genome shotgun (WGS) entry which is preliminary data.</text>
</comment>
<accession>A0A3E0WVA9</accession>
<dbReference type="Proteomes" id="UP000256763">
    <property type="component" value="Unassembled WGS sequence"/>
</dbReference>
<feature type="region of interest" description="Disordered" evidence="1">
    <location>
        <begin position="119"/>
        <end position="143"/>
    </location>
</feature>
<dbReference type="EMBL" id="NFZW01000010">
    <property type="protein sequence ID" value="RFA36101.1"/>
    <property type="molecule type" value="Genomic_DNA"/>
</dbReference>
<reference evidence="3" key="1">
    <citation type="submission" date="2017-05" db="EMBL/GenBank/DDBJ databases">
        <authorList>
            <person name="Sharma S."/>
            <person name="Sidhu C."/>
            <person name="Pinnaka A.K."/>
        </authorList>
    </citation>
    <scope>NUCLEOTIDE SEQUENCE [LARGE SCALE GENOMIC DNA]</scope>
    <source>
        <strain evidence="3">AK93</strain>
    </source>
</reference>
<dbReference type="RefSeq" id="WP_116302249.1">
    <property type="nucleotide sequence ID" value="NZ_NFZV01000009.1"/>
</dbReference>
<sequence length="143" mass="16104">MDKLDVLVRVEFAVEPGDSLSKVWKSLNGVEIEQWFNLPALALAPDNMLELNVDDESRALCIDHLQWLEVSEQLQVRAVPADEFAVVARQQGLAAWRPWVRRRAVAEFLERCRQSGWHLSGEATPPAARPASPPLGERKEPTL</sequence>
<evidence type="ECO:0000313" key="2">
    <source>
        <dbReference type="EMBL" id="RFA36101.1"/>
    </source>
</evidence>
<protein>
    <submittedName>
        <fullName evidence="2">Uncharacterized protein</fullName>
    </submittedName>
</protein>
<proteinExistence type="predicted"/>
<evidence type="ECO:0000313" key="3">
    <source>
        <dbReference type="Proteomes" id="UP000256763"/>
    </source>
</evidence>
<evidence type="ECO:0000256" key="1">
    <source>
        <dbReference type="SAM" id="MobiDB-lite"/>
    </source>
</evidence>
<dbReference type="AlphaFoldDB" id="A0A3E0WVA9"/>
<gene>
    <name evidence="2" type="ORF">CAL65_11640</name>
</gene>
<name>A0A3E0WVA9_9GAMM</name>